<sequence>MSFPKIEIDSESETTSYKRDSRYNWNSENTMKLIDTMEKDCKELWDVKHPLNKDRVARQAKMEFLANVFGTTAEEISRKIHNLRTQFNNELRKIKRRWGNEGGVVAGSSGWEYFDALTFLLRAPPDPLDSVDAVNLALAEFQADEEVEFGIAARANLNKATATTTTTTSTSSTTTTTTTATITNGNANNSSPTRRVKPPIRVAASAPPPLPPSAHPMMWPEEPLPRLRPGVNADECQIFGDFVASELRTLRSDESRKKLKRLIQKAILQVGEEEDVNIISG</sequence>
<reference evidence="3" key="1">
    <citation type="submission" date="2022-03" db="EMBL/GenBank/DDBJ databases">
        <authorList>
            <person name="Martin H S."/>
        </authorList>
    </citation>
    <scope>NUCLEOTIDE SEQUENCE</scope>
</reference>
<dbReference type="Proteomes" id="UP000837857">
    <property type="component" value="Chromosome 7"/>
</dbReference>
<dbReference type="SMART" id="SM00595">
    <property type="entry name" value="MADF"/>
    <property type="match status" value="1"/>
</dbReference>
<feature type="domain" description="MADF" evidence="2">
    <location>
        <begin position="33"/>
        <end position="125"/>
    </location>
</feature>
<organism evidence="3 4">
    <name type="scientific">Iphiclides podalirius</name>
    <name type="common">scarce swallowtail</name>
    <dbReference type="NCBI Taxonomy" id="110791"/>
    <lineage>
        <taxon>Eukaryota</taxon>
        <taxon>Metazoa</taxon>
        <taxon>Ecdysozoa</taxon>
        <taxon>Arthropoda</taxon>
        <taxon>Hexapoda</taxon>
        <taxon>Insecta</taxon>
        <taxon>Pterygota</taxon>
        <taxon>Neoptera</taxon>
        <taxon>Endopterygota</taxon>
        <taxon>Lepidoptera</taxon>
        <taxon>Glossata</taxon>
        <taxon>Ditrysia</taxon>
        <taxon>Papilionoidea</taxon>
        <taxon>Papilionidae</taxon>
        <taxon>Papilioninae</taxon>
        <taxon>Iphiclides</taxon>
    </lineage>
</organism>
<gene>
    <name evidence="3" type="ORF">IPOD504_LOCUS16031</name>
</gene>
<dbReference type="InterPro" id="IPR006578">
    <property type="entry name" value="MADF-dom"/>
</dbReference>
<dbReference type="EMBL" id="OW152819">
    <property type="protein sequence ID" value="CAH2074341.1"/>
    <property type="molecule type" value="Genomic_DNA"/>
</dbReference>
<dbReference type="PROSITE" id="PS51029">
    <property type="entry name" value="MADF"/>
    <property type="match status" value="1"/>
</dbReference>
<protein>
    <recommendedName>
        <fullName evidence="2">MADF domain-containing protein</fullName>
    </recommendedName>
</protein>
<dbReference type="Pfam" id="PF10545">
    <property type="entry name" value="MADF_DNA_bdg"/>
    <property type="match status" value="1"/>
</dbReference>
<dbReference type="PANTHER" id="PTHR21505">
    <property type="entry name" value="MADF DOMAIN-CONTAINING PROTEIN-RELATED"/>
    <property type="match status" value="1"/>
</dbReference>
<name>A0ABN8J4G0_9NEOP</name>
<evidence type="ECO:0000313" key="4">
    <source>
        <dbReference type="Proteomes" id="UP000837857"/>
    </source>
</evidence>
<keyword evidence="4" id="KW-1185">Reference proteome</keyword>
<feature type="non-terminal residue" evidence="3">
    <location>
        <position position="281"/>
    </location>
</feature>
<evidence type="ECO:0000313" key="3">
    <source>
        <dbReference type="EMBL" id="CAH2074341.1"/>
    </source>
</evidence>
<feature type="compositionally biased region" description="Low complexity" evidence="1">
    <location>
        <begin position="161"/>
        <end position="181"/>
    </location>
</feature>
<dbReference type="PANTHER" id="PTHR21505:SF12">
    <property type="entry name" value="MADF DOMAIN-CONTAINING PROTEIN-RELATED"/>
    <property type="match status" value="1"/>
</dbReference>
<evidence type="ECO:0000259" key="2">
    <source>
        <dbReference type="PROSITE" id="PS51029"/>
    </source>
</evidence>
<feature type="region of interest" description="Disordered" evidence="1">
    <location>
        <begin position="161"/>
        <end position="195"/>
    </location>
</feature>
<evidence type="ECO:0000256" key="1">
    <source>
        <dbReference type="SAM" id="MobiDB-lite"/>
    </source>
</evidence>
<proteinExistence type="predicted"/>
<accession>A0ABN8J4G0</accession>
<feature type="compositionally biased region" description="Polar residues" evidence="1">
    <location>
        <begin position="182"/>
        <end position="193"/>
    </location>
</feature>